<evidence type="ECO:0000313" key="4">
    <source>
        <dbReference type="Proteomes" id="UP001069802"/>
    </source>
</evidence>
<dbReference type="SUPFAM" id="SSF54637">
    <property type="entry name" value="Thioesterase/thiol ester dehydrase-isomerase"/>
    <property type="match status" value="1"/>
</dbReference>
<dbReference type="RefSeq" id="WP_269424827.1">
    <property type="nucleotide sequence ID" value="NZ_JAPWGY010000009.1"/>
</dbReference>
<dbReference type="Pfam" id="PF13279">
    <property type="entry name" value="4HBT_2"/>
    <property type="match status" value="1"/>
</dbReference>
<proteinExistence type="inferred from homology"/>
<name>A0ABT4LNQ0_9PROT</name>
<dbReference type="EMBL" id="JAPWGY010000009">
    <property type="protein sequence ID" value="MCZ4282681.1"/>
    <property type="molecule type" value="Genomic_DNA"/>
</dbReference>
<keyword evidence="4" id="KW-1185">Reference proteome</keyword>
<reference evidence="3" key="1">
    <citation type="submission" date="2022-12" db="EMBL/GenBank/DDBJ databases">
        <title>Bacterial isolates from different developmental stages of Nematostella vectensis.</title>
        <authorList>
            <person name="Fraune S."/>
        </authorList>
    </citation>
    <scope>NUCLEOTIDE SEQUENCE</scope>
    <source>
        <strain evidence="3">G21630-S1</strain>
    </source>
</reference>
<comment type="similarity">
    <text evidence="1">Belongs to the 4-hydroxybenzoyl-CoA thioesterase family.</text>
</comment>
<gene>
    <name evidence="3" type="ORF">O4H49_17990</name>
</gene>
<dbReference type="CDD" id="cd00586">
    <property type="entry name" value="4HBT"/>
    <property type="match status" value="1"/>
</dbReference>
<comment type="caution">
    <text evidence="3">The sequence shown here is derived from an EMBL/GenBank/DDBJ whole genome shotgun (WGS) entry which is preliminary data.</text>
</comment>
<evidence type="ECO:0000313" key="3">
    <source>
        <dbReference type="EMBL" id="MCZ4282681.1"/>
    </source>
</evidence>
<organism evidence="3 4">
    <name type="scientific">Kiloniella laminariae</name>
    <dbReference type="NCBI Taxonomy" id="454162"/>
    <lineage>
        <taxon>Bacteria</taxon>
        <taxon>Pseudomonadati</taxon>
        <taxon>Pseudomonadota</taxon>
        <taxon>Alphaproteobacteria</taxon>
        <taxon>Rhodospirillales</taxon>
        <taxon>Kiloniellaceae</taxon>
        <taxon>Kiloniella</taxon>
    </lineage>
</organism>
<evidence type="ECO:0000256" key="1">
    <source>
        <dbReference type="ARBA" id="ARBA00005953"/>
    </source>
</evidence>
<dbReference type="Gene3D" id="3.10.129.10">
    <property type="entry name" value="Hotdog Thioesterase"/>
    <property type="match status" value="1"/>
</dbReference>
<accession>A0ABT4LNQ0</accession>
<dbReference type="PANTHER" id="PTHR31793:SF27">
    <property type="entry name" value="NOVEL THIOESTERASE SUPERFAMILY DOMAIN AND SAPOSIN A-TYPE DOMAIN CONTAINING PROTEIN (0610012H03RIK)"/>
    <property type="match status" value="1"/>
</dbReference>
<dbReference type="PANTHER" id="PTHR31793">
    <property type="entry name" value="4-HYDROXYBENZOYL-COA THIOESTERASE FAMILY MEMBER"/>
    <property type="match status" value="1"/>
</dbReference>
<dbReference type="Proteomes" id="UP001069802">
    <property type="component" value="Unassembled WGS sequence"/>
</dbReference>
<protein>
    <submittedName>
        <fullName evidence="3">Thioesterase family protein</fullName>
    </submittedName>
</protein>
<evidence type="ECO:0000256" key="2">
    <source>
        <dbReference type="ARBA" id="ARBA00022801"/>
    </source>
</evidence>
<dbReference type="InterPro" id="IPR050563">
    <property type="entry name" value="4-hydroxybenzoyl-CoA_TE"/>
</dbReference>
<sequence length="138" mass="16111">MTFELPVTIRFQHCDPAGIVFYPRYFEMFNLTIEEWFEQVIGSSFHQLHLHQKIAVPTVRMETEFRAMSRLEDIVVFNLRITAIGKSSMDCTIEAVCNNELRCTSNITLVCVDMTISKARSWPQHILSSMKKYLEETK</sequence>
<dbReference type="InterPro" id="IPR029069">
    <property type="entry name" value="HotDog_dom_sf"/>
</dbReference>
<keyword evidence="2" id="KW-0378">Hydrolase</keyword>